<dbReference type="SUPFAM" id="SSF52058">
    <property type="entry name" value="L domain-like"/>
    <property type="match status" value="1"/>
</dbReference>
<evidence type="ECO:0000256" key="2">
    <source>
        <dbReference type="ARBA" id="ARBA00022729"/>
    </source>
</evidence>
<reference evidence="6 7" key="1">
    <citation type="journal article" date="2015" name="Plant Cell">
        <title>Oil accumulation by the oleaginous diatom Fistulifera solaris as revealed by the genome and transcriptome.</title>
        <authorList>
            <person name="Tanaka T."/>
            <person name="Maeda Y."/>
            <person name="Veluchamy A."/>
            <person name="Tanaka M."/>
            <person name="Abida H."/>
            <person name="Marechal E."/>
            <person name="Bowler C."/>
            <person name="Muto M."/>
            <person name="Sunaga Y."/>
            <person name="Tanaka M."/>
            <person name="Yoshino T."/>
            <person name="Taniguchi T."/>
            <person name="Fukuda Y."/>
            <person name="Nemoto M."/>
            <person name="Matsumoto M."/>
            <person name="Wong P.S."/>
            <person name="Aburatani S."/>
            <person name="Fujibuchi W."/>
        </authorList>
    </citation>
    <scope>NUCLEOTIDE SEQUENCE [LARGE SCALE GENOMIC DNA]</scope>
    <source>
        <strain evidence="6 7">JPCC DA0580</strain>
    </source>
</reference>
<protein>
    <recommendedName>
        <fullName evidence="8">L domain-like protein</fullName>
    </recommendedName>
</protein>
<keyword evidence="5" id="KW-1133">Transmembrane helix</keyword>
<evidence type="ECO:0000313" key="6">
    <source>
        <dbReference type="EMBL" id="GAX20305.1"/>
    </source>
</evidence>
<dbReference type="PANTHER" id="PTHR47988">
    <property type="entry name" value="SOMATIC EMBRYOGENESIS RECEPTOR KINASE 1"/>
    <property type="match status" value="1"/>
</dbReference>
<dbReference type="FunFam" id="3.80.10.10:FF:000041">
    <property type="entry name" value="LRR receptor-like serine/threonine-protein kinase ERECTA"/>
    <property type="match status" value="1"/>
</dbReference>
<keyword evidence="3" id="KW-0677">Repeat</keyword>
<feature type="compositionally biased region" description="Polar residues" evidence="4">
    <location>
        <begin position="79"/>
        <end position="90"/>
    </location>
</feature>
<keyword evidence="5" id="KW-0472">Membrane</keyword>
<keyword evidence="5" id="KW-0812">Transmembrane</keyword>
<comment type="caution">
    <text evidence="6">The sequence shown here is derived from an EMBL/GenBank/DDBJ whole genome shotgun (WGS) entry which is preliminary data.</text>
</comment>
<dbReference type="InterPro" id="IPR032675">
    <property type="entry name" value="LRR_dom_sf"/>
</dbReference>
<feature type="compositionally biased region" description="Pro residues" evidence="4">
    <location>
        <begin position="19"/>
        <end position="33"/>
    </location>
</feature>
<evidence type="ECO:0008006" key="8">
    <source>
        <dbReference type="Google" id="ProtNLM"/>
    </source>
</evidence>
<gene>
    <name evidence="6" type="ORF">FisN_9Hh010</name>
</gene>
<organism evidence="6 7">
    <name type="scientific">Fistulifera solaris</name>
    <name type="common">Oleaginous diatom</name>
    <dbReference type="NCBI Taxonomy" id="1519565"/>
    <lineage>
        <taxon>Eukaryota</taxon>
        <taxon>Sar</taxon>
        <taxon>Stramenopiles</taxon>
        <taxon>Ochrophyta</taxon>
        <taxon>Bacillariophyta</taxon>
        <taxon>Bacillariophyceae</taxon>
        <taxon>Bacillariophycidae</taxon>
        <taxon>Naviculales</taxon>
        <taxon>Naviculaceae</taxon>
        <taxon>Fistulifera</taxon>
    </lineage>
</organism>
<dbReference type="Gene3D" id="3.80.10.10">
    <property type="entry name" value="Ribonuclease Inhibitor"/>
    <property type="match status" value="1"/>
</dbReference>
<keyword evidence="1" id="KW-0433">Leucine-rich repeat</keyword>
<evidence type="ECO:0000256" key="1">
    <source>
        <dbReference type="ARBA" id="ARBA00022614"/>
    </source>
</evidence>
<feature type="region of interest" description="Disordered" evidence="4">
    <location>
        <begin position="1"/>
        <end position="187"/>
    </location>
</feature>
<feature type="transmembrane region" description="Helical" evidence="5">
    <location>
        <begin position="216"/>
        <end position="239"/>
    </location>
</feature>
<feature type="compositionally biased region" description="Pro residues" evidence="4">
    <location>
        <begin position="1"/>
        <end position="10"/>
    </location>
</feature>
<keyword evidence="2" id="KW-0732">Signal</keyword>
<dbReference type="EMBL" id="BDSP01000147">
    <property type="protein sequence ID" value="GAX20305.1"/>
    <property type="molecule type" value="Genomic_DNA"/>
</dbReference>
<name>A0A1Z5K214_FISSO</name>
<feature type="compositionally biased region" description="Low complexity" evidence="4">
    <location>
        <begin position="161"/>
        <end position="177"/>
    </location>
</feature>
<dbReference type="AlphaFoldDB" id="A0A1Z5K214"/>
<keyword evidence="7" id="KW-1185">Reference proteome</keyword>
<evidence type="ECO:0000256" key="4">
    <source>
        <dbReference type="SAM" id="MobiDB-lite"/>
    </source>
</evidence>
<evidence type="ECO:0000256" key="5">
    <source>
        <dbReference type="SAM" id="Phobius"/>
    </source>
</evidence>
<sequence>MELPITPPQSPKATQAPHPKTPPQIPTLPPAPPRATARVISQAPLEEQYQPNLPPKTYESPSRNPNMRQPDDELRASSPPKTYQSPSRSSRPFDEQFRSSSSSNPYQSPSRNMRSPMRSSAHSTSRSRSLSPRRSRYDSSPFKSMRSSPMKYDRSPSKSVRGPPRSTISSSRSVSSLPAPPPMPFYRDGMSLASESEYPLEELEEIEAEKSSMRTWFIFLFVGVVLLLAIVGTVMGFAIRQANQEKEPPTTIVVPVPGTQSSQPVEATTLAPVAPDTTKAPVAAETSPTQSPQSLAPTVLPTNVTENDGFDAQFPGVFTRLSTFFTNDQGASIRVEGTPQNKAYLWLEEDIVLQDIEPVLDARLAQRYALAVFYFSTNGDTWTRGGNWLSASDECLWQTDAPEATSCNGNTSPTGVSQLVFDKNNIGGTLPAELSILTNLEILSIVNDPTGAAKMTGTIPPELGKLTTIREFVIKNHDMSNATIPSSLFLEWPRATLVLMERCKLIGKIPTTIGLLTSSTKVSFRKNDLTGPLPTEVGNLRSMLQLSVDANRLTGTIPTELGSLVDAKGVWINNNNFVGPIPNEFGNLKLIKAGLRFSDNELTGTIPSSLVALTDMKNLELQNNFLTGPVPDLGALSNLSMLNIRDNELSGVISDATCAAIVAGGAEAYADCPGEVACTCCLNCPQASSSNATVRRRVVDQELWRQVAGQF</sequence>
<evidence type="ECO:0000313" key="7">
    <source>
        <dbReference type="Proteomes" id="UP000198406"/>
    </source>
</evidence>
<dbReference type="OrthoDB" id="38453at2759"/>
<evidence type="ECO:0000256" key="3">
    <source>
        <dbReference type="ARBA" id="ARBA00022737"/>
    </source>
</evidence>
<proteinExistence type="predicted"/>
<dbReference type="Proteomes" id="UP000198406">
    <property type="component" value="Unassembled WGS sequence"/>
</dbReference>
<dbReference type="InParanoid" id="A0A1Z5K214"/>
<accession>A0A1Z5K214</accession>
<feature type="compositionally biased region" description="Low complexity" evidence="4">
    <location>
        <begin position="98"/>
        <end position="132"/>
    </location>
</feature>